<reference evidence="1 2" key="1">
    <citation type="journal article" date="2015" name="Proc. Natl. Acad. Sci. U.S.A.">
        <title>Cultivation of a human-associated TM7 phylotype reveals a reduced genome and epibiotic parasitic lifestyle.</title>
        <authorList>
            <person name="He X."/>
            <person name="McLean J.S."/>
            <person name="Edlund A."/>
            <person name="Yooseph S."/>
            <person name="Hall A.P."/>
            <person name="Liu S.Y."/>
            <person name="Dorrestein P.C."/>
            <person name="Esquenazi E."/>
            <person name="Hunter R.C."/>
            <person name="Cheng G."/>
            <person name="Nelson K.E."/>
            <person name="Lux R."/>
            <person name="Shi W."/>
        </authorList>
    </citation>
    <scope>NUCLEOTIDE SEQUENCE [LARGE SCALE GENOMIC DNA]</scope>
    <source>
        <strain evidence="1 2">TM7x</strain>
    </source>
</reference>
<organism evidence="1 2">
    <name type="scientific">Candidatus Nanosynbacter lyticus</name>
    <dbReference type="NCBI Taxonomy" id="2093824"/>
    <lineage>
        <taxon>Bacteria</taxon>
        <taxon>Candidatus Saccharimonadota</taxon>
        <taxon>Candidatus Saccharimonadia</taxon>
        <taxon>Candidatus Nanosynbacterales</taxon>
        <taxon>Candidatus Nanosynbacteraceae</taxon>
        <taxon>Candidatus Nanosynbacter</taxon>
    </lineage>
</organism>
<name>A0A6S4GRY7_9BACT</name>
<dbReference type="KEGG" id="sox:TM7x_01145"/>
<evidence type="ECO:0000313" key="1">
    <source>
        <dbReference type="EMBL" id="AJA06763.1"/>
    </source>
</evidence>
<proteinExistence type="predicted"/>
<keyword evidence="2" id="KW-1185">Reference proteome</keyword>
<sequence>MKKSKNYGARVEIDSLINGEVDNNSLFTLLTDLKIREDVFDMRILLASRSSKCTGHEALADKHLASRSTSIGSPHEFPYDRTELRSWRDELGISSAGGLKGRFRGGDTYFSSNKAEYFMRRVAAVAVGLCLEIPLPKLDSAMEFSAEELEEAWPRFKGSIYI</sequence>
<evidence type="ECO:0000313" key="2">
    <source>
        <dbReference type="Proteomes" id="UP000030902"/>
    </source>
</evidence>
<gene>
    <name evidence="1" type="ORF">TM7x_01145</name>
</gene>
<dbReference type="RefSeq" id="WP_039327098.1">
    <property type="nucleotide sequence ID" value="NZ_CP007496.1"/>
</dbReference>
<accession>A0A6S4GRY7</accession>
<dbReference type="Proteomes" id="UP000030902">
    <property type="component" value="Chromosome"/>
</dbReference>
<dbReference type="EMBL" id="CP007496">
    <property type="protein sequence ID" value="AJA06763.1"/>
    <property type="molecule type" value="Genomic_DNA"/>
</dbReference>
<protein>
    <submittedName>
        <fullName evidence="1">Uncharacterized protein</fullName>
    </submittedName>
</protein>
<dbReference type="AlphaFoldDB" id="A0A6S4GRY7"/>